<reference evidence="2" key="1">
    <citation type="submission" date="2019-04" db="EMBL/GenBank/DDBJ databases">
        <title>An insight into the mialome of Ixodes scapularis.</title>
        <authorList>
            <person name="Ribeiro J.M."/>
            <person name="Mather T.N."/>
            <person name="Karim S."/>
        </authorList>
    </citation>
    <scope>NUCLEOTIDE SEQUENCE</scope>
</reference>
<name>A0A4D5RYM4_IXOSC</name>
<proteinExistence type="predicted"/>
<evidence type="ECO:0000256" key="1">
    <source>
        <dbReference type="SAM" id="MobiDB-lite"/>
    </source>
</evidence>
<accession>A0A4D5RYM4</accession>
<evidence type="ECO:0000313" key="2">
    <source>
        <dbReference type="EMBL" id="MOY41904.1"/>
    </source>
</evidence>
<sequence>MPLRTKSGSVPFAKKSFLCRSLMLSFIWTTATKTPTSKMKRSPPTKRQCGGTRRKRPTSARSATRSCTCRCPKYSSTGKAIRWLKQESQAERQPRIQCKKCSVHRAIVTASHLGLENVSKQLYRALGLDKSCI</sequence>
<dbReference type="EMBL" id="GHJT01007933">
    <property type="protein sequence ID" value="MOY41904.1"/>
    <property type="molecule type" value="Transcribed_RNA"/>
</dbReference>
<dbReference type="AlphaFoldDB" id="A0A4D5RYM4"/>
<protein>
    <submittedName>
        <fullName evidence="2">Uncharacterized protein</fullName>
    </submittedName>
</protein>
<organism evidence="2">
    <name type="scientific">Ixodes scapularis</name>
    <name type="common">Black-legged tick</name>
    <name type="synonym">Deer tick</name>
    <dbReference type="NCBI Taxonomy" id="6945"/>
    <lineage>
        <taxon>Eukaryota</taxon>
        <taxon>Metazoa</taxon>
        <taxon>Ecdysozoa</taxon>
        <taxon>Arthropoda</taxon>
        <taxon>Chelicerata</taxon>
        <taxon>Arachnida</taxon>
        <taxon>Acari</taxon>
        <taxon>Parasitiformes</taxon>
        <taxon>Ixodida</taxon>
        <taxon>Ixodoidea</taxon>
        <taxon>Ixodidae</taxon>
        <taxon>Ixodinae</taxon>
        <taxon>Ixodes</taxon>
    </lineage>
</organism>
<feature type="region of interest" description="Disordered" evidence="1">
    <location>
        <begin position="33"/>
        <end position="64"/>
    </location>
</feature>